<reference evidence="2" key="1">
    <citation type="submission" date="2013-11" db="EMBL/GenBank/DDBJ databases">
        <title>Genome sequence of the fusiform rust pathogen reveals effectors for host alternation and coevolution with pine.</title>
        <authorList>
            <consortium name="DOE Joint Genome Institute"/>
            <person name="Smith K."/>
            <person name="Pendleton A."/>
            <person name="Kubisiak T."/>
            <person name="Anderson C."/>
            <person name="Salamov A."/>
            <person name="Aerts A."/>
            <person name="Riley R."/>
            <person name="Clum A."/>
            <person name="Lindquist E."/>
            <person name="Ence D."/>
            <person name="Campbell M."/>
            <person name="Kronenberg Z."/>
            <person name="Feau N."/>
            <person name="Dhillon B."/>
            <person name="Hamelin R."/>
            <person name="Burleigh J."/>
            <person name="Smith J."/>
            <person name="Yandell M."/>
            <person name="Nelson C."/>
            <person name="Grigoriev I."/>
            <person name="Davis J."/>
        </authorList>
    </citation>
    <scope>NUCLEOTIDE SEQUENCE</scope>
    <source>
        <strain evidence="2">G11</strain>
    </source>
</reference>
<feature type="domain" description="DUF7143" evidence="1">
    <location>
        <begin position="66"/>
        <end position="211"/>
    </location>
</feature>
<dbReference type="OrthoDB" id="2501823at2759"/>
<sequence>MPLVARPLSLSNRMGRRFASKTFYWIPIFTIYLALFPCVPTPDQGNPASSPPQIAGSDTLGKPCFVVGNFPIPQSAKTNPNVQCVPDGRQTFPPIPELLLNGTNYSSIDYQSEKNMSAVYFAFRKLSPKGHTREEGLEYLATYISLYESMQLALRSIGPRAPKNAIATAKGVLAFLSMNVALLKLDVPQVKVRLQSTLKLCVDCSVQEKYNLIIFAAGSGFDPESVLRELEGSGCQSSQQCAALQRMEADRRNSKNTAVLSTFLLKSEASSSNLGLWRAHAANCILWLVMITKLVIFG</sequence>
<comment type="caution">
    <text evidence="2">The sequence shown here is derived from an EMBL/GenBank/DDBJ whole genome shotgun (WGS) entry which is preliminary data.</text>
</comment>
<keyword evidence="3" id="KW-1185">Reference proteome</keyword>
<evidence type="ECO:0000313" key="3">
    <source>
        <dbReference type="Proteomes" id="UP000886653"/>
    </source>
</evidence>
<organism evidence="2 3">
    <name type="scientific">Cronartium quercuum f. sp. fusiforme G11</name>
    <dbReference type="NCBI Taxonomy" id="708437"/>
    <lineage>
        <taxon>Eukaryota</taxon>
        <taxon>Fungi</taxon>
        <taxon>Dikarya</taxon>
        <taxon>Basidiomycota</taxon>
        <taxon>Pucciniomycotina</taxon>
        <taxon>Pucciniomycetes</taxon>
        <taxon>Pucciniales</taxon>
        <taxon>Coleosporiaceae</taxon>
        <taxon>Cronartium</taxon>
    </lineage>
</organism>
<evidence type="ECO:0000313" key="2">
    <source>
        <dbReference type="EMBL" id="KAG0152415.1"/>
    </source>
</evidence>
<name>A0A9P6NS44_9BASI</name>
<accession>A0A9P6NS44</accession>
<dbReference type="EMBL" id="MU167208">
    <property type="protein sequence ID" value="KAG0152415.1"/>
    <property type="molecule type" value="Genomic_DNA"/>
</dbReference>
<dbReference type="Pfam" id="PF23631">
    <property type="entry name" value="DUF7143"/>
    <property type="match status" value="1"/>
</dbReference>
<proteinExistence type="predicted"/>
<dbReference type="Proteomes" id="UP000886653">
    <property type="component" value="Unassembled WGS sequence"/>
</dbReference>
<gene>
    <name evidence="2" type="ORF">CROQUDRAFT_102921</name>
</gene>
<dbReference type="InterPro" id="IPR055567">
    <property type="entry name" value="DUF7143"/>
</dbReference>
<evidence type="ECO:0000259" key="1">
    <source>
        <dbReference type="Pfam" id="PF23631"/>
    </source>
</evidence>
<protein>
    <recommendedName>
        <fullName evidence="1">DUF7143 domain-containing protein</fullName>
    </recommendedName>
</protein>
<dbReference type="AlphaFoldDB" id="A0A9P6NS44"/>
<dbReference type="PANTHER" id="PTHR37592:SF1">
    <property type="match status" value="1"/>
</dbReference>
<dbReference type="PANTHER" id="PTHR37592">
    <property type="match status" value="1"/>
</dbReference>